<feature type="compositionally biased region" description="Basic and acidic residues" evidence="1">
    <location>
        <begin position="110"/>
        <end position="130"/>
    </location>
</feature>
<sequence length="405" mass="46473">MVAVSFLLPPRAVALTIPLTPPCSEVPSSSVTDRAKAPSFAFLLRERGELQKGEPNRSSRSRKLVENRGGGSVRTEMTASEGEGPSRIETGHRWRTMSACHLTGMVESPSDQRRDDGGMTAHDYDTDPTKRKQTPEFYGFVPNRARKRTIVFVSMVLFSSGMLLIRCATIVLLGLLAKRWALLYLLLDLAIYVAIKILRQDFWYWMPGNEILNSIMGRVVVKVITDFTSVIQFRHPFELGAIGWTLGFVLTMASLPLAIIFYESKGGDNEVVSDAWIVARTLIPFTLLIFLIFIFTIERKYLNTFFSLTRAKDMTLYNFKNADSDATRAAWTFQVSRKLWRHFEQEVEEWVRNNWTTWEEEEPQWYDENMKSCIPSEFCSGLQRSKSLSFKQQLSFSSYKEEDRE</sequence>
<name>A0A9W7G738_9STRA</name>
<evidence type="ECO:0008006" key="5">
    <source>
        <dbReference type="Google" id="ProtNLM"/>
    </source>
</evidence>
<comment type="caution">
    <text evidence="3">The sequence shown here is derived from an EMBL/GenBank/DDBJ whole genome shotgun (WGS) entry which is preliminary data.</text>
</comment>
<feature type="compositionally biased region" description="Basic and acidic residues" evidence="1">
    <location>
        <begin position="46"/>
        <end position="57"/>
    </location>
</feature>
<feature type="region of interest" description="Disordered" evidence="1">
    <location>
        <begin position="46"/>
        <end position="90"/>
    </location>
</feature>
<keyword evidence="2" id="KW-1133">Transmembrane helix</keyword>
<evidence type="ECO:0000313" key="3">
    <source>
        <dbReference type="EMBL" id="GMI34444.1"/>
    </source>
</evidence>
<feature type="region of interest" description="Disordered" evidence="1">
    <location>
        <begin position="107"/>
        <end position="130"/>
    </location>
</feature>
<dbReference type="OrthoDB" id="197540at2759"/>
<feature type="transmembrane region" description="Helical" evidence="2">
    <location>
        <begin position="277"/>
        <end position="297"/>
    </location>
</feature>
<gene>
    <name evidence="3" type="ORF">TrCOL_g4248</name>
</gene>
<accession>A0A9W7G738</accession>
<keyword evidence="2" id="KW-0472">Membrane</keyword>
<organism evidence="3 4">
    <name type="scientific">Triparma columacea</name>
    <dbReference type="NCBI Taxonomy" id="722753"/>
    <lineage>
        <taxon>Eukaryota</taxon>
        <taxon>Sar</taxon>
        <taxon>Stramenopiles</taxon>
        <taxon>Ochrophyta</taxon>
        <taxon>Bolidophyceae</taxon>
        <taxon>Parmales</taxon>
        <taxon>Triparmaceae</taxon>
        <taxon>Triparma</taxon>
    </lineage>
</organism>
<dbReference type="Proteomes" id="UP001165065">
    <property type="component" value="Unassembled WGS sequence"/>
</dbReference>
<feature type="transmembrane region" description="Helical" evidence="2">
    <location>
        <begin position="150"/>
        <end position="175"/>
    </location>
</feature>
<feature type="transmembrane region" description="Helical" evidence="2">
    <location>
        <begin position="181"/>
        <end position="198"/>
    </location>
</feature>
<evidence type="ECO:0000256" key="2">
    <source>
        <dbReference type="SAM" id="Phobius"/>
    </source>
</evidence>
<proteinExistence type="predicted"/>
<evidence type="ECO:0000256" key="1">
    <source>
        <dbReference type="SAM" id="MobiDB-lite"/>
    </source>
</evidence>
<evidence type="ECO:0000313" key="4">
    <source>
        <dbReference type="Proteomes" id="UP001165065"/>
    </source>
</evidence>
<feature type="transmembrane region" description="Helical" evidence="2">
    <location>
        <begin position="241"/>
        <end position="262"/>
    </location>
</feature>
<dbReference type="EMBL" id="BRYA01000863">
    <property type="protein sequence ID" value="GMI34444.1"/>
    <property type="molecule type" value="Genomic_DNA"/>
</dbReference>
<protein>
    <recommendedName>
        <fullName evidence="5">Transmembrane protein</fullName>
    </recommendedName>
</protein>
<reference evidence="4" key="1">
    <citation type="journal article" date="2023" name="Commun. Biol.">
        <title>Genome analysis of Parmales, the sister group of diatoms, reveals the evolutionary specialization of diatoms from phago-mixotrophs to photoautotrophs.</title>
        <authorList>
            <person name="Ban H."/>
            <person name="Sato S."/>
            <person name="Yoshikawa S."/>
            <person name="Yamada K."/>
            <person name="Nakamura Y."/>
            <person name="Ichinomiya M."/>
            <person name="Sato N."/>
            <person name="Blanc-Mathieu R."/>
            <person name="Endo H."/>
            <person name="Kuwata A."/>
            <person name="Ogata H."/>
        </authorList>
    </citation>
    <scope>NUCLEOTIDE SEQUENCE [LARGE SCALE GENOMIC DNA]</scope>
</reference>
<dbReference type="AlphaFoldDB" id="A0A9W7G738"/>
<keyword evidence="4" id="KW-1185">Reference proteome</keyword>
<keyword evidence="2" id="KW-0812">Transmembrane</keyword>